<sequence>MPHLARSRICKDTTNKLVFGLKFYGAAGEATSVALFKFKSPRQI</sequence>
<dbReference type="AlphaFoldDB" id="C8PF09"/>
<evidence type="ECO:0000313" key="2">
    <source>
        <dbReference type="Proteomes" id="UP000005709"/>
    </source>
</evidence>
<protein>
    <submittedName>
        <fullName evidence="1">Uncharacterized protein</fullName>
    </submittedName>
</protein>
<dbReference type="EMBL" id="ACYG01000009">
    <property type="protein sequence ID" value="EEV18637.1"/>
    <property type="molecule type" value="Genomic_DNA"/>
</dbReference>
<reference evidence="1 2" key="1">
    <citation type="submission" date="2009-07" db="EMBL/GenBank/DDBJ databases">
        <authorList>
            <person name="Madupu R."/>
            <person name="Sebastian Y."/>
            <person name="Durkin A.S."/>
            <person name="Torralba M."/>
            <person name="Methe B."/>
            <person name="Sutton G.G."/>
            <person name="Strausberg R.L."/>
            <person name="Nelson K.E."/>
        </authorList>
    </citation>
    <scope>NUCLEOTIDE SEQUENCE [LARGE SCALE GENOMIC DNA]</scope>
    <source>
        <strain evidence="1 2">RM3268</strain>
    </source>
</reference>
<proteinExistence type="predicted"/>
<evidence type="ECO:0000313" key="1">
    <source>
        <dbReference type="EMBL" id="EEV18637.1"/>
    </source>
</evidence>
<dbReference type="Proteomes" id="UP000005709">
    <property type="component" value="Unassembled WGS sequence"/>
</dbReference>
<gene>
    <name evidence="1" type="ORF">CAMGR0001_2650</name>
</gene>
<accession>C8PF09</accession>
<organism evidence="1 2">
    <name type="scientific">Campylobacter gracilis RM3268</name>
    <dbReference type="NCBI Taxonomy" id="553220"/>
    <lineage>
        <taxon>Bacteria</taxon>
        <taxon>Pseudomonadati</taxon>
        <taxon>Campylobacterota</taxon>
        <taxon>Epsilonproteobacteria</taxon>
        <taxon>Campylobacterales</taxon>
        <taxon>Campylobacteraceae</taxon>
        <taxon>Campylobacter</taxon>
    </lineage>
</organism>
<keyword evidence="2" id="KW-1185">Reference proteome</keyword>
<comment type="caution">
    <text evidence="1">The sequence shown here is derived from an EMBL/GenBank/DDBJ whole genome shotgun (WGS) entry which is preliminary data.</text>
</comment>
<name>C8PF09_9BACT</name>